<gene>
    <name evidence="1" type="ORF">HPB49_020310</name>
</gene>
<dbReference type="EMBL" id="CM023475">
    <property type="protein sequence ID" value="KAH7946092.1"/>
    <property type="molecule type" value="Genomic_DNA"/>
</dbReference>
<organism evidence="1 2">
    <name type="scientific">Dermacentor silvarum</name>
    <name type="common">Tick</name>
    <dbReference type="NCBI Taxonomy" id="543639"/>
    <lineage>
        <taxon>Eukaryota</taxon>
        <taxon>Metazoa</taxon>
        <taxon>Ecdysozoa</taxon>
        <taxon>Arthropoda</taxon>
        <taxon>Chelicerata</taxon>
        <taxon>Arachnida</taxon>
        <taxon>Acari</taxon>
        <taxon>Parasitiformes</taxon>
        <taxon>Ixodida</taxon>
        <taxon>Ixodoidea</taxon>
        <taxon>Ixodidae</taxon>
        <taxon>Rhipicephalinae</taxon>
        <taxon>Dermacentor</taxon>
    </lineage>
</organism>
<name>A0ACB8CMI3_DERSI</name>
<proteinExistence type="predicted"/>
<sequence>MGRVFGIYEGGKPTLMVSDPELVKQVLVKDFHLLPNRRQRQFDDTILRNMMVFAAVERWRRIRPAASPAFSTGKLRKMNSLIEDCAKVTCKHLKDAAEKAEDIDVKQFYGHYALDVIATCAFGTKLDSHTDTTNDFVTEARKAFSVKITPKLLLAVLFPGLVRALKIKVLNDNSFVYFKKVCQGIIGNRQAHSQCHEDFLQLMMEAQKGCLQPSTEGSVETESMLFDIGSEDKSTATFCAKGMTEDEALAQCVLFFLAGQDTTSSTVAFATYLLAVHPDAQDKLRKEVDECFANHGPEPSLDVVSKLEYLHCIVSETLRLYPPGIRIERAAYEDYELGETGIKIPKDCVVAIPIYAMHHDPEFFPEPDAFKPERFSKDNVGSIRPYTYLPFGAGPRNCIGMRFALQAVKLCLLHSVHNVEFVRADKTQVPLKIGKGLGVLSVEDITVGIRKRGDDI</sequence>
<comment type="caution">
    <text evidence="1">The sequence shown here is derived from an EMBL/GenBank/DDBJ whole genome shotgun (WGS) entry which is preliminary data.</text>
</comment>
<accession>A0ACB8CMI3</accession>
<protein>
    <submittedName>
        <fullName evidence="1">Uncharacterized protein</fullName>
    </submittedName>
</protein>
<reference evidence="1" key="1">
    <citation type="submission" date="2020-05" db="EMBL/GenBank/DDBJ databases">
        <title>Large-scale comparative analyses of tick genomes elucidate their genetic diversity and vector capacities.</title>
        <authorList>
            <person name="Jia N."/>
            <person name="Wang J."/>
            <person name="Shi W."/>
            <person name="Du L."/>
            <person name="Sun Y."/>
            <person name="Zhan W."/>
            <person name="Jiang J."/>
            <person name="Wang Q."/>
            <person name="Zhang B."/>
            <person name="Ji P."/>
            <person name="Sakyi L.B."/>
            <person name="Cui X."/>
            <person name="Yuan T."/>
            <person name="Jiang B."/>
            <person name="Yang W."/>
            <person name="Lam T.T.-Y."/>
            <person name="Chang Q."/>
            <person name="Ding S."/>
            <person name="Wang X."/>
            <person name="Zhu J."/>
            <person name="Ruan X."/>
            <person name="Zhao L."/>
            <person name="Wei J."/>
            <person name="Que T."/>
            <person name="Du C."/>
            <person name="Cheng J."/>
            <person name="Dai P."/>
            <person name="Han X."/>
            <person name="Huang E."/>
            <person name="Gao Y."/>
            <person name="Liu J."/>
            <person name="Shao H."/>
            <person name="Ye R."/>
            <person name="Li L."/>
            <person name="Wei W."/>
            <person name="Wang X."/>
            <person name="Wang C."/>
            <person name="Yang T."/>
            <person name="Huo Q."/>
            <person name="Li W."/>
            <person name="Guo W."/>
            <person name="Chen H."/>
            <person name="Zhou L."/>
            <person name="Ni X."/>
            <person name="Tian J."/>
            <person name="Zhou Y."/>
            <person name="Sheng Y."/>
            <person name="Liu T."/>
            <person name="Pan Y."/>
            <person name="Xia L."/>
            <person name="Li J."/>
            <person name="Zhao F."/>
            <person name="Cao W."/>
        </authorList>
    </citation>
    <scope>NUCLEOTIDE SEQUENCE</scope>
    <source>
        <strain evidence="1">Dsil-2018</strain>
    </source>
</reference>
<evidence type="ECO:0000313" key="2">
    <source>
        <dbReference type="Proteomes" id="UP000821865"/>
    </source>
</evidence>
<dbReference type="Proteomes" id="UP000821865">
    <property type="component" value="Chromosome 6"/>
</dbReference>
<evidence type="ECO:0000313" key="1">
    <source>
        <dbReference type="EMBL" id="KAH7946092.1"/>
    </source>
</evidence>
<keyword evidence="2" id="KW-1185">Reference proteome</keyword>